<evidence type="ECO:0000313" key="3">
    <source>
        <dbReference type="Proteomes" id="UP000619265"/>
    </source>
</evidence>
<reference evidence="2" key="1">
    <citation type="submission" date="2015-10" db="EMBL/GenBank/DDBJ databases">
        <authorList>
            <person name="Martinez-Garcia P.J."/>
            <person name="Crepeau M.W."/>
            <person name="Puiu D."/>
            <person name="Gonzalez-Ibeas D."/>
            <person name="Whalen J."/>
            <person name="Stevens K."/>
            <person name="Paul R."/>
            <person name="Butterfield T."/>
            <person name="Britton M."/>
            <person name="Reagan R."/>
            <person name="Chakraborty S."/>
            <person name="Walawage S.L."/>
            <person name="Vasquez-Gross H.A."/>
            <person name="Cardeno C."/>
            <person name="Famula R."/>
            <person name="Pratt K."/>
            <person name="Kuruganti S."/>
            <person name="Aradhya M.K."/>
            <person name="Leslie C.A."/>
            <person name="Dandekar A.M."/>
            <person name="Salzberg S.L."/>
            <person name="Wegrzyn J.L."/>
            <person name="Langley C.H."/>
            <person name="Neale D.B."/>
        </authorList>
    </citation>
    <scope>NUCLEOTIDE SEQUENCE</scope>
    <source>
        <tissue evidence="2">Leaves</tissue>
    </source>
</reference>
<dbReference type="PANTHER" id="PTHR37740">
    <property type="entry name" value="OS02G0193500 PROTEIN"/>
    <property type="match status" value="1"/>
</dbReference>
<organism evidence="2 3">
    <name type="scientific">Juglans regia</name>
    <name type="common">English walnut</name>
    <dbReference type="NCBI Taxonomy" id="51240"/>
    <lineage>
        <taxon>Eukaryota</taxon>
        <taxon>Viridiplantae</taxon>
        <taxon>Streptophyta</taxon>
        <taxon>Embryophyta</taxon>
        <taxon>Tracheophyta</taxon>
        <taxon>Spermatophyta</taxon>
        <taxon>Magnoliopsida</taxon>
        <taxon>eudicotyledons</taxon>
        <taxon>Gunneridae</taxon>
        <taxon>Pentapetalae</taxon>
        <taxon>rosids</taxon>
        <taxon>fabids</taxon>
        <taxon>Fagales</taxon>
        <taxon>Juglandaceae</taxon>
        <taxon>Juglans</taxon>
    </lineage>
</organism>
<feature type="region of interest" description="Disordered" evidence="1">
    <location>
        <begin position="86"/>
        <end position="140"/>
    </location>
</feature>
<accession>A0A833Y8Y1</accession>
<reference evidence="2" key="2">
    <citation type="submission" date="2020-03" db="EMBL/GenBank/DDBJ databases">
        <title>Walnut 2.0.</title>
        <authorList>
            <person name="Marrano A."/>
            <person name="Britton M."/>
            <person name="Zimin A.V."/>
            <person name="Zaini P.A."/>
            <person name="Workman R."/>
            <person name="Puiu D."/>
            <person name="Bianco L."/>
            <person name="Allen B.J."/>
            <person name="Troggio M."/>
            <person name="Leslie C.A."/>
            <person name="Timp W."/>
            <person name="Dendekar A."/>
            <person name="Salzberg S.L."/>
            <person name="Neale D.B."/>
        </authorList>
    </citation>
    <scope>NUCLEOTIDE SEQUENCE</scope>
    <source>
        <tissue evidence="2">Leaves</tissue>
    </source>
</reference>
<name>A0A833Y8Y1_JUGRE</name>
<evidence type="ECO:0000313" key="2">
    <source>
        <dbReference type="EMBL" id="KAF5481808.1"/>
    </source>
</evidence>
<gene>
    <name evidence="2" type="ORF">F2P56_002430</name>
</gene>
<dbReference type="Proteomes" id="UP000619265">
    <property type="component" value="Unassembled WGS sequence"/>
</dbReference>
<feature type="non-terminal residue" evidence="2">
    <location>
        <position position="198"/>
    </location>
</feature>
<protein>
    <submittedName>
        <fullName evidence="2">Uncharacterized protein</fullName>
    </submittedName>
</protein>
<sequence length="198" mass="22359">LPHSNPRRYDTRSETKIVRVFAPFLSSPCLFSPLPFYSRFSAADSVTRPSSWLEMQDPRMLQSEENLNPKIRKKKISTQKTLFHLQGNDVKEVHGGQGSSSLKTGPKTSKRNLKNEVSPLSQQPERSNSDSLPDSSTSGGEYRALRRKYLLLEEESFALGGELREIEDKVKTLEDEKLVLLDQLVVLEGLLDPSELQS</sequence>
<feature type="compositionally biased region" description="Low complexity" evidence="1">
    <location>
        <begin position="129"/>
        <end position="138"/>
    </location>
</feature>
<evidence type="ECO:0000256" key="1">
    <source>
        <dbReference type="SAM" id="MobiDB-lite"/>
    </source>
</evidence>
<dbReference type="Gramene" id="Jr01_26250_p1">
    <property type="protein sequence ID" value="cds.Jr01_26250_p1"/>
    <property type="gene ID" value="Jr01_26250"/>
</dbReference>
<dbReference type="EMBL" id="LIHL02000001">
    <property type="protein sequence ID" value="KAF5481808.1"/>
    <property type="molecule type" value="Genomic_DNA"/>
</dbReference>
<dbReference type="PANTHER" id="PTHR37740:SF1">
    <property type="entry name" value="OS02G0193500 PROTEIN"/>
    <property type="match status" value="1"/>
</dbReference>
<dbReference type="AlphaFoldDB" id="A0A833Y8Y1"/>
<proteinExistence type="predicted"/>
<comment type="caution">
    <text evidence="2">The sequence shown here is derived from an EMBL/GenBank/DDBJ whole genome shotgun (WGS) entry which is preliminary data.</text>
</comment>